<sequence>MPLAPYKLLRFDPIFNGLRDDAISEVITAPIRKSMLPQVLAPGEPIESAIRDLNAPAALHNFGMPSACQTYADAVLQSLQEALKMHFSSQGLAVHVTSPAHQDTVQLNQNSTFHLLKDRVHLLLPIFANACTIVFEQVDPLLMRLLEHAAEWRPDEVLCLQSDIGFSVPGGNIRFVLSDYPISQNSSNAATT</sequence>
<proteinExistence type="predicted"/>
<dbReference type="OrthoDB" id="10425603at2759"/>
<protein>
    <submittedName>
        <fullName evidence="1">Uncharacterized protein</fullName>
    </submittedName>
</protein>
<dbReference type="EMBL" id="KZ679287">
    <property type="protein sequence ID" value="PTB34920.1"/>
    <property type="molecule type" value="Genomic_DNA"/>
</dbReference>
<dbReference type="Proteomes" id="UP000240493">
    <property type="component" value="Unassembled WGS sequence"/>
</dbReference>
<keyword evidence="2" id="KW-1185">Reference proteome</keyword>
<evidence type="ECO:0000313" key="2">
    <source>
        <dbReference type="Proteomes" id="UP000240493"/>
    </source>
</evidence>
<gene>
    <name evidence="1" type="ORF">M441DRAFT_63105</name>
</gene>
<organism evidence="1 2">
    <name type="scientific">Trichoderma asperellum (strain ATCC 204424 / CBS 433.97 / NBRC 101777)</name>
    <dbReference type="NCBI Taxonomy" id="1042311"/>
    <lineage>
        <taxon>Eukaryota</taxon>
        <taxon>Fungi</taxon>
        <taxon>Dikarya</taxon>
        <taxon>Ascomycota</taxon>
        <taxon>Pezizomycotina</taxon>
        <taxon>Sordariomycetes</taxon>
        <taxon>Hypocreomycetidae</taxon>
        <taxon>Hypocreales</taxon>
        <taxon>Hypocreaceae</taxon>
        <taxon>Trichoderma</taxon>
    </lineage>
</organism>
<evidence type="ECO:0000313" key="1">
    <source>
        <dbReference type="EMBL" id="PTB34920.1"/>
    </source>
</evidence>
<name>A0A2T3YQS1_TRIA4</name>
<reference evidence="1 2" key="1">
    <citation type="submission" date="2016-07" db="EMBL/GenBank/DDBJ databases">
        <title>Multiple horizontal gene transfer events from other fungi enriched the ability of initially mycotrophic Trichoderma (Ascomycota) to feed on dead plant biomass.</title>
        <authorList>
            <consortium name="DOE Joint Genome Institute"/>
            <person name="Aerts A."/>
            <person name="Atanasova L."/>
            <person name="Chenthamara K."/>
            <person name="Zhang J."/>
            <person name="Grujic M."/>
            <person name="Henrissat B."/>
            <person name="Kuo A."/>
            <person name="Salamov A."/>
            <person name="Lipzen A."/>
            <person name="Labutti K."/>
            <person name="Barry K."/>
            <person name="Miao Y."/>
            <person name="Rahimi M.J."/>
            <person name="Shen Q."/>
            <person name="Grigoriev I.V."/>
            <person name="Kubicek C.P."/>
            <person name="Druzhinina I.S."/>
        </authorList>
    </citation>
    <scope>NUCLEOTIDE SEQUENCE [LARGE SCALE GENOMIC DNA]</scope>
    <source>
        <strain evidence="1 2">CBS 433.97</strain>
    </source>
</reference>
<accession>A0A2T3YQS1</accession>
<dbReference type="AlphaFoldDB" id="A0A2T3YQS1"/>